<keyword evidence="2" id="KW-1185">Reference proteome</keyword>
<dbReference type="EMBL" id="SPHZ02000007">
    <property type="protein sequence ID" value="KAF0909296.1"/>
    <property type="molecule type" value="Genomic_DNA"/>
</dbReference>
<dbReference type="EMBL" id="SPHZ02000007">
    <property type="protein sequence ID" value="KAF0909295.1"/>
    <property type="molecule type" value="Genomic_DNA"/>
</dbReference>
<organism evidence="1 2">
    <name type="scientific">Oryza meyeriana var. granulata</name>
    <dbReference type="NCBI Taxonomy" id="110450"/>
    <lineage>
        <taxon>Eukaryota</taxon>
        <taxon>Viridiplantae</taxon>
        <taxon>Streptophyta</taxon>
        <taxon>Embryophyta</taxon>
        <taxon>Tracheophyta</taxon>
        <taxon>Spermatophyta</taxon>
        <taxon>Magnoliopsida</taxon>
        <taxon>Liliopsida</taxon>
        <taxon>Poales</taxon>
        <taxon>Poaceae</taxon>
        <taxon>BOP clade</taxon>
        <taxon>Oryzoideae</taxon>
        <taxon>Oryzeae</taxon>
        <taxon>Oryzinae</taxon>
        <taxon>Oryza</taxon>
        <taxon>Oryza meyeriana</taxon>
    </lineage>
</organism>
<gene>
    <name evidence="1" type="ORF">E2562_034288</name>
</gene>
<dbReference type="AlphaFoldDB" id="A0A6G1D966"/>
<evidence type="ECO:0000313" key="2">
    <source>
        <dbReference type="Proteomes" id="UP000479710"/>
    </source>
</evidence>
<comment type="caution">
    <text evidence="1">The sequence shown here is derived from an EMBL/GenBank/DDBJ whole genome shotgun (WGS) entry which is preliminary data.</text>
</comment>
<protein>
    <submittedName>
        <fullName evidence="1">Uncharacterized protein</fullName>
    </submittedName>
</protein>
<accession>A0A6G1D966</accession>
<name>A0A6G1D966_9ORYZ</name>
<reference evidence="1 2" key="1">
    <citation type="submission" date="2019-11" db="EMBL/GenBank/DDBJ databases">
        <title>Whole genome sequence of Oryza granulata.</title>
        <authorList>
            <person name="Li W."/>
        </authorList>
    </citation>
    <scope>NUCLEOTIDE SEQUENCE [LARGE SCALE GENOMIC DNA]</scope>
    <source>
        <strain evidence="2">cv. Menghai</strain>
        <tissue evidence="1">Leaf</tissue>
    </source>
</reference>
<evidence type="ECO:0000313" key="1">
    <source>
        <dbReference type="EMBL" id="KAF0909295.1"/>
    </source>
</evidence>
<sequence length="72" mass="8129">MVSPIDGAMLLELDGPTAVAVREFISLGKLCHVPPHPHKYEGAVDSPRAEVKENKQFWSWMEIKTFTTTRSF</sequence>
<proteinExistence type="predicted"/>
<dbReference type="Proteomes" id="UP000479710">
    <property type="component" value="Unassembled WGS sequence"/>
</dbReference>